<dbReference type="InterPro" id="IPR036691">
    <property type="entry name" value="Endo/exonu/phosph_ase_sf"/>
</dbReference>
<dbReference type="EMBL" id="LRBV02000004">
    <property type="status" value="NOT_ANNOTATED_CDS"/>
    <property type="molecule type" value="Genomic_DNA"/>
</dbReference>
<sequence length="423" mass="48131">MEEIENRWRKLSLSETEGRKVDLSKENKQTKAVLAAKFLTRRAVNIKAVTRTFQPIWRTRRNFDVTSTGNNLVLIAFELEADVEKVLQGEPWTFDRHLVVLQRGIDDAIQYDLRISVSQEVIPKKEQDGLGSNSILAVDHDARSEEGPTDQIFQGLKEVTPPLETAITEDVEYMFKVGWESNDVDKKSSNKEQPCSKSKGKNKAPNQDLKNKPKLVEVKVGQASPKRGSWTRLRDRPLHEGKKVDLRMMEDSKRKYGETEMESWGTEGKEKKMGVSEETLVLVTELRNLQIVKALEKVTNKEEPGIVFLMKTKLNEEWMKMVKEKCNMKHGLIVPSKGKSGGLALLWKEGVKLEVQTSSQSHVDMIVDNGVNIGRWHLTGSYGNPDITKRHESWAKLKHLKGTSTLPWLEIGDFNEIMGLSEK</sequence>
<feature type="domain" description="DUF4283" evidence="2">
    <location>
        <begin position="28"/>
        <end position="103"/>
    </location>
</feature>
<protein>
    <recommendedName>
        <fullName evidence="2">DUF4283 domain-containing protein</fullName>
    </recommendedName>
</protein>
<reference evidence="3 4" key="1">
    <citation type="journal article" date="2016" name="G3 (Bethesda)">
        <title>First Draft Assembly and Annotation of the Genome of a California Endemic Oak Quercus lobata Nee (Fagaceae).</title>
        <authorList>
            <person name="Sork V.L."/>
            <person name="Fitz-Gibbon S.T."/>
            <person name="Puiu D."/>
            <person name="Crepeau M."/>
            <person name="Gugger P.F."/>
            <person name="Sherman R."/>
            <person name="Stevens K."/>
            <person name="Langley C.H."/>
            <person name="Pellegrini M."/>
            <person name="Salzberg S.L."/>
        </authorList>
    </citation>
    <scope>NUCLEOTIDE SEQUENCE [LARGE SCALE GENOMIC DNA]</scope>
    <source>
        <strain evidence="3 4">cv. SW786</strain>
    </source>
</reference>
<evidence type="ECO:0000259" key="2">
    <source>
        <dbReference type="Pfam" id="PF14111"/>
    </source>
</evidence>
<proteinExistence type="predicted"/>
<dbReference type="PANTHER" id="PTHR35218">
    <property type="entry name" value="RNASE H DOMAIN-CONTAINING PROTEIN"/>
    <property type="match status" value="1"/>
</dbReference>
<dbReference type="SUPFAM" id="SSF56219">
    <property type="entry name" value="DNase I-like"/>
    <property type="match status" value="1"/>
</dbReference>
<reference evidence="3" key="2">
    <citation type="submission" date="2021-01" db="UniProtKB">
        <authorList>
            <consortium name="EnsemblPlants"/>
        </authorList>
    </citation>
    <scope>IDENTIFICATION</scope>
</reference>
<dbReference type="InterPro" id="IPR025558">
    <property type="entry name" value="DUF4283"/>
</dbReference>
<accession>A0A7N2LI42</accession>
<dbReference type="Proteomes" id="UP000594261">
    <property type="component" value="Chromosome 4"/>
</dbReference>
<evidence type="ECO:0000313" key="3">
    <source>
        <dbReference type="EnsemblPlants" id="QL04p086004:mrna"/>
    </source>
</evidence>
<evidence type="ECO:0000256" key="1">
    <source>
        <dbReference type="SAM" id="MobiDB-lite"/>
    </source>
</evidence>
<dbReference type="EnsemblPlants" id="QL04p086004:mrna">
    <property type="protein sequence ID" value="QL04p086004:mrna"/>
    <property type="gene ID" value="QL04p086004"/>
</dbReference>
<dbReference type="PANTHER" id="PTHR35218:SF9">
    <property type="entry name" value="ENDONUCLEASE_EXONUCLEASE_PHOSPHATASE DOMAIN-CONTAINING PROTEIN"/>
    <property type="match status" value="1"/>
</dbReference>
<organism evidence="3 4">
    <name type="scientific">Quercus lobata</name>
    <name type="common">Valley oak</name>
    <dbReference type="NCBI Taxonomy" id="97700"/>
    <lineage>
        <taxon>Eukaryota</taxon>
        <taxon>Viridiplantae</taxon>
        <taxon>Streptophyta</taxon>
        <taxon>Embryophyta</taxon>
        <taxon>Tracheophyta</taxon>
        <taxon>Spermatophyta</taxon>
        <taxon>Magnoliopsida</taxon>
        <taxon>eudicotyledons</taxon>
        <taxon>Gunneridae</taxon>
        <taxon>Pentapetalae</taxon>
        <taxon>rosids</taxon>
        <taxon>fabids</taxon>
        <taxon>Fagales</taxon>
        <taxon>Fagaceae</taxon>
        <taxon>Quercus</taxon>
    </lineage>
</organism>
<dbReference type="InParanoid" id="A0A7N2LI42"/>
<name>A0A7N2LI42_QUELO</name>
<dbReference type="AlphaFoldDB" id="A0A7N2LI42"/>
<dbReference type="Gramene" id="QL04p086004:mrna">
    <property type="protein sequence ID" value="QL04p086004:mrna"/>
    <property type="gene ID" value="QL04p086004"/>
</dbReference>
<feature type="region of interest" description="Disordered" evidence="1">
    <location>
        <begin position="184"/>
        <end position="214"/>
    </location>
</feature>
<dbReference type="Gene3D" id="3.60.10.10">
    <property type="entry name" value="Endonuclease/exonuclease/phosphatase"/>
    <property type="match status" value="1"/>
</dbReference>
<keyword evidence="4" id="KW-1185">Reference proteome</keyword>
<dbReference type="Pfam" id="PF14111">
    <property type="entry name" value="DUF4283"/>
    <property type="match status" value="1"/>
</dbReference>
<evidence type="ECO:0000313" key="4">
    <source>
        <dbReference type="Proteomes" id="UP000594261"/>
    </source>
</evidence>